<accession>A0ABY7YXS9</accession>
<evidence type="ECO:0000313" key="3">
    <source>
        <dbReference type="EMBL" id="WDR06032.1"/>
    </source>
</evidence>
<dbReference type="SUPFAM" id="SSF51735">
    <property type="entry name" value="NAD(P)-binding Rossmann-fold domains"/>
    <property type="match status" value="1"/>
</dbReference>
<dbReference type="InterPro" id="IPR001509">
    <property type="entry name" value="Epimerase_deHydtase"/>
</dbReference>
<dbReference type="Proteomes" id="UP001222118">
    <property type="component" value="Chromosome"/>
</dbReference>
<reference evidence="3 4" key="1">
    <citation type="submission" date="2023-02" db="EMBL/GenBank/DDBJ databases">
        <title>Devosia chondri sp. nov., isolated from the phycosphere of marine algae.</title>
        <authorList>
            <person name="Kim J.M."/>
            <person name="Lee J.K."/>
            <person name="Choi B.J."/>
            <person name="Bayburt H."/>
            <person name="Jeon C.O."/>
        </authorList>
    </citation>
    <scope>NUCLEOTIDE SEQUENCE [LARGE SCALE GENOMIC DNA]</scope>
    <source>
        <strain evidence="3 4">G2-5</strain>
    </source>
</reference>
<evidence type="ECO:0000313" key="4">
    <source>
        <dbReference type="Proteomes" id="UP001222118"/>
    </source>
</evidence>
<feature type="domain" description="NAD-dependent epimerase/dehydratase" evidence="2">
    <location>
        <begin position="4"/>
        <end position="232"/>
    </location>
</feature>
<dbReference type="InterPro" id="IPR036291">
    <property type="entry name" value="NAD(P)-bd_dom_sf"/>
</dbReference>
<proteinExistence type="predicted"/>
<evidence type="ECO:0000259" key="2">
    <source>
        <dbReference type="Pfam" id="PF01370"/>
    </source>
</evidence>
<dbReference type="PANTHER" id="PTHR43574">
    <property type="entry name" value="EPIMERASE-RELATED"/>
    <property type="match status" value="1"/>
</dbReference>
<name>A0ABY7YXS9_9HYPH</name>
<sequence>MKYFVTGSAGFIGFHLARRLLEDGHEVWGFDGVTPYYDVALKRQRLAILEGYEAFSAIEAMLEDRDTLKKCVREFQPDIIVHLAAQAGVRYSIDNPHSYADANLVGTLNLLEAARATPPRHLMLASTSSVYGGNQHLPFREIDSADHPVSLYAATKKAAEAMSHSYAHLFEIPTTCFRFFTVYGPWGRPDMALFKFVSAILAGETIDLYGEGKMRRDFTYIDDIIEAIVRLSAVEPQPPGSTMSPQLNDSLSSVAPWRVVNIAGGVPVELLDFVEAIESALDLSASKRLLPLQPGDPVATWADPSLLFALTQYCPSTTVADGVDDFVSWYQGNYSKH</sequence>
<evidence type="ECO:0000256" key="1">
    <source>
        <dbReference type="ARBA" id="ARBA00023027"/>
    </source>
</evidence>
<dbReference type="RefSeq" id="WP_282211546.1">
    <property type="nucleotide sequence ID" value="NZ_CP118247.1"/>
</dbReference>
<organism evidence="3 4">
    <name type="scientific">Devosia rhodophyticola</name>
    <dbReference type="NCBI Taxonomy" id="3026423"/>
    <lineage>
        <taxon>Bacteria</taxon>
        <taxon>Pseudomonadati</taxon>
        <taxon>Pseudomonadota</taxon>
        <taxon>Alphaproteobacteria</taxon>
        <taxon>Hyphomicrobiales</taxon>
        <taxon>Devosiaceae</taxon>
        <taxon>Devosia</taxon>
    </lineage>
</organism>
<dbReference type="PRINTS" id="PR01713">
    <property type="entry name" value="NUCEPIMERASE"/>
</dbReference>
<gene>
    <name evidence="3" type="ORF">PSQ90_00775</name>
</gene>
<keyword evidence="1" id="KW-0520">NAD</keyword>
<dbReference type="EMBL" id="CP118247">
    <property type="protein sequence ID" value="WDR06032.1"/>
    <property type="molecule type" value="Genomic_DNA"/>
</dbReference>
<protein>
    <submittedName>
        <fullName evidence="3">NAD-dependent epimerase/dehydratase family protein</fullName>
    </submittedName>
</protein>
<dbReference type="Gene3D" id="3.40.50.720">
    <property type="entry name" value="NAD(P)-binding Rossmann-like Domain"/>
    <property type="match status" value="1"/>
</dbReference>
<keyword evidence="4" id="KW-1185">Reference proteome</keyword>
<dbReference type="Pfam" id="PF01370">
    <property type="entry name" value="Epimerase"/>
    <property type="match status" value="1"/>
</dbReference>